<evidence type="ECO:0000259" key="3">
    <source>
        <dbReference type="PROSITE" id="PS50263"/>
    </source>
</evidence>
<dbReference type="SUPFAM" id="SSF56317">
    <property type="entry name" value="Carbon-nitrogen hydrolase"/>
    <property type="match status" value="1"/>
</dbReference>
<protein>
    <submittedName>
        <fullName evidence="4">Hydrolase</fullName>
    </submittedName>
</protein>
<name>A0ABP8X8D0_9PSEU</name>
<dbReference type="PANTHER" id="PTHR43674:SF16">
    <property type="entry name" value="CARBON-NITROGEN FAMILY, PUTATIVE (AFU_ORTHOLOGUE AFUA_5G02350)-RELATED"/>
    <property type="match status" value="1"/>
</dbReference>
<dbReference type="InterPro" id="IPR036526">
    <property type="entry name" value="C-N_Hydrolase_sf"/>
</dbReference>
<dbReference type="InterPro" id="IPR003010">
    <property type="entry name" value="C-N_Hydrolase"/>
</dbReference>
<dbReference type="PROSITE" id="PS50263">
    <property type="entry name" value="CN_HYDROLASE"/>
    <property type="match status" value="1"/>
</dbReference>
<gene>
    <name evidence="4" type="ORF">GCM10023215_47270</name>
</gene>
<evidence type="ECO:0000313" key="4">
    <source>
        <dbReference type="EMBL" id="GAA4702527.1"/>
    </source>
</evidence>
<organism evidence="4 5">
    <name type="scientific">Pseudonocardia yuanmonensis</name>
    <dbReference type="NCBI Taxonomy" id="1095914"/>
    <lineage>
        <taxon>Bacteria</taxon>
        <taxon>Bacillati</taxon>
        <taxon>Actinomycetota</taxon>
        <taxon>Actinomycetes</taxon>
        <taxon>Pseudonocardiales</taxon>
        <taxon>Pseudonocardiaceae</taxon>
        <taxon>Pseudonocardia</taxon>
    </lineage>
</organism>
<sequence length="367" mass="41271">MIEPYQVVGLVPTMRGIRYRDEIKRNIEHLGHLTKAASWLSAMALPVRLITIPEGALQGFNDEVLDHDHEWFAAECAIDIPGPETDALGALAAKWDAYVMATAKARHPEFPGRFFNVGFAISPAEEIVLVHHKVVPLQPVEHSVTPHNVWDRWVELYGDGLDAFYPVADTEIGRLGVMMANEASYPENARGLAMNGCEVAYRGPYPHPHAGNGFFEIQNRARALDNNMYVIANQVGTYYLDAESDIPIDTFGSASMICDYRGTVVGQVGYAGHSTYVAGTVDVQALRDFRARAQFGNWLKDLTTEQYQVIYREPIYPKNLYLDRKPYGHDEYRREVTEKQIELLHERDVWRRPDPGTRDEGGAGDHG</sequence>
<comment type="caution">
    <text evidence="4">The sequence shown here is derived from an EMBL/GenBank/DDBJ whole genome shotgun (WGS) entry which is preliminary data.</text>
</comment>
<feature type="domain" description="CN hydrolase" evidence="3">
    <location>
        <begin position="7"/>
        <end position="283"/>
    </location>
</feature>
<reference evidence="5" key="1">
    <citation type="journal article" date="2019" name="Int. J. Syst. Evol. Microbiol.">
        <title>The Global Catalogue of Microorganisms (GCM) 10K type strain sequencing project: providing services to taxonomists for standard genome sequencing and annotation.</title>
        <authorList>
            <consortium name="The Broad Institute Genomics Platform"/>
            <consortium name="The Broad Institute Genome Sequencing Center for Infectious Disease"/>
            <person name="Wu L."/>
            <person name="Ma J."/>
        </authorList>
    </citation>
    <scope>NUCLEOTIDE SEQUENCE [LARGE SCALE GENOMIC DNA]</scope>
    <source>
        <strain evidence="5">JCM 18055</strain>
    </source>
</reference>
<dbReference type="Pfam" id="PF00795">
    <property type="entry name" value="CN_hydrolase"/>
    <property type="match status" value="1"/>
</dbReference>
<dbReference type="RefSeq" id="WP_345382917.1">
    <property type="nucleotide sequence ID" value="NZ_BAABIC010000017.1"/>
</dbReference>
<keyword evidence="5" id="KW-1185">Reference proteome</keyword>
<dbReference type="InterPro" id="IPR050345">
    <property type="entry name" value="Aliph_Amidase/BUP"/>
</dbReference>
<proteinExistence type="predicted"/>
<dbReference type="Proteomes" id="UP001500325">
    <property type="component" value="Unassembled WGS sequence"/>
</dbReference>
<evidence type="ECO:0000313" key="5">
    <source>
        <dbReference type="Proteomes" id="UP001500325"/>
    </source>
</evidence>
<accession>A0ABP8X8D0</accession>
<dbReference type="Gene3D" id="3.60.110.10">
    <property type="entry name" value="Carbon-nitrogen hydrolase"/>
    <property type="match status" value="1"/>
</dbReference>
<evidence type="ECO:0000256" key="1">
    <source>
        <dbReference type="ARBA" id="ARBA00022801"/>
    </source>
</evidence>
<feature type="region of interest" description="Disordered" evidence="2">
    <location>
        <begin position="347"/>
        <end position="367"/>
    </location>
</feature>
<dbReference type="PANTHER" id="PTHR43674">
    <property type="entry name" value="NITRILASE C965.09-RELATED"/>
    <property type="match status" value="1"/>
</dbReference>
<dbReference type="GO" id="GO:0016787">
    <property type="term" value="F:hydrolase activity"/>
    <property type="evidence" value="ECO:0007669"/>
    <property type="project" value="UniProtKB-KW"/>
</dbReference>
<evidence type="ECO:0000256" key="2">
    <source>
        <dbReference type="SAM" id="MobiDB-lite"/>
    </source>
</evidence>
<dbReference type="EMBL" id="BAABIC010000017">
    <property type="protein sequence ID" value="GAA4702527.1"/>
    <property type="molecule type" value="Genomic_DNA"/>
</dbReference>
<keyword evidence="1 4" id="KW-0378">Hydrolase</keyword>